<dbReference type="RefSeq" id="WP_008827165.1">
    <property type="nucleotide sequence ID" value="NZ_AFNU02000006.1"/>
</dbReference>
<dbReference type="PROSITE" id="PS51012">
    <property type="entry name" value="ABC_TM2"/>
    <property type="match status" value="1"/>
</dbReference>
<dbReference type="InterPro" id="IPR000412">
    <property type="entry name" value="ABC_2_transport"/>
</dbReference>
<sequence length="255" mass="28651">MKISRLFLLIKYEFKLYFREFMAFFFTLIFPIMIFLLFGTVYADSIDPFWSNEISEDVRYIDTFTPNLMFLVILTSGIMSLPIGIAEYREHKILKRYRATPISPLYLLGAKALMLMSLVIIGGGLVFLLGQFLYNVQIIGSFIPIMGSLIIAMIAIYSLGLLMASLVSSARSANAAANLIYFPFMFLSGTLFPLSMLPDAVRAATNIVPAKHAVTLLQAAWVGESLSNYILEIVVLIMITIVSIFITIVTFKWES</sequence>
<feature type="transmembrane region" description="Helical" evidence="5">
    <location>
        <begin position="63"/>
        <end position="85"/>
    </location>
</feature>
<keyword evidence="5" id="KW-0813">Transport</keyword>
<dbReference type="InParanoid" id="F7Q0P1"/>
<dbReference type="PANTHER" id="PTHR43027:SF2">
    <property type="entry name" value="TRANSPORT PERMEASE PROTEIN"/>
    <property type="match status" value="1"/>
</dbReference>
<dbReference type="Proteomes" id="UP000005707">
    <property type="component" value="Unassembled WGS sequence"/>
</dbReference>
<keyword evidence="3 5" id="KW-1133">Transmembrane helix</keyword>
<proteinExistence type="inferred from homology"/>
<dbReference type="EMBL" id="AFNU02000006">
    <property type="protein sequence ID" value="ERJ11951.1"/>
    <property type="molecule type" value="Genomic_DNA"/>
</dbReference>
<keyword evidence="8" id="KW-1185">Reference proteome</keyword>
<keyword evidence="5" id="KW-1003">Cell membrane</keyword>
<keyword evidence="4 5" id="KW-0472">Membrane</keyword>
<dbReference type="Pfam" id="PF01061">
    <property type="entry name" value="ABC2_membrane"/>
    <property type="match status" value="1"/>
</dbReference>
<evidence type="ECO:0000256" key="2">
    <source>
        <dbReference type="ARBA" id="ARBA00022692"/>
    </source>
</evidence>
<feature type="transmembrane region" description="Helical" evidence="5">
    <location>
        <begin position="229"/>
        <end position="251"/>
    </location>
</feature>
<dbReference type="PANTHER" id="PTHR43027">
    <property type="entry name" value="DOXORUBICIN RESISTANCE ABC TRANSPORTER PERMEASE PROTEIN DRRC-RELATED"/>
    <property type="match status" value="1"/>
</dbReference>
<feature type="transmembrane region" description="Helical" evidence="5">
    <location>
        <begin position="142"/>
        <end position="167"/>
    </location>
</feature>
<evidence type="ECO:0000256" key="5">
    <source>
        <dbReference type="RuleBase" id="RU361157"/>
    </source>
</evidence>
<dbReference type="STRING" id="1033810.HLPCO_001865"/>
<evidence type="ECO:0000256" key="3">
    <source>
        <dbReference type="ARBA" id="ARBA00022989"/>
    </source>
</evidence>
<gene>
    <name evidence="7" type="ORF">HLPCO_001865</name>
</gene>
<evidence type="ECO:0000313" key="7">
    <source>
        <dbReference type="EMBL" id="ERJ11951.1"/>
    </source>
</evidence>
<evidence type="ECO:0000256" key="1">
    <source>
        <dbReference type="ARBA" id="ARBA00004141"/>
    </source>
</evidence>
<evidence type="ECO:0000259" key="6">
    <source>
        <dbReference type="PROSITE" id="PS51012"/>
    </source>
</evidence>
<dbReference type="GO" id="GO:0043190">
    <property type="term" value="C:ATP-binding cassette (ABC) transporter complex"/>
    <property type="evidence" value="ECO:0007669"/>
    <property type="project" value="InterPro"/>
</dbReference>
<feature type="domain" description="ABC transmembrane type-2" evidence="6">
    <location>
        <begin position="22"/>
        <end position="254"/>
    </location>
</feature>
<comment type="similarity">
    <text evidence="5">Belongs to the ABC-2 integral membrane protein family.</text>
</comment>
<dbReference type="GO" id="GO:0140359">
    <property type="term" value="F:ABC-type transporter activity"/>
    <property type="evidence" value="ECO:0007669"/>
    <property type="project" value="InterPro"/>
</dbReference>
<dbReference type="OrthoDB" id="9774758at2"/>
<feature type="transmembrane region" description="Helical" evidence="5">
    <location>
        <begin position="179"/>
        <end position="197"/>
    </location>
</feature>
<dbReference type="InterPro" id="IPR052902">
    <property type="entry name" value="ABC-2_transporter"/>
</dbReference>
<reference evidence="7 8" key="2">
    <citation type="journal article" date="2013" name="PLoS ONE">
        <title>INDIGO - INtegrated Data Warehouse of MIcrobial GenOmes with Examples from the Red Sea Extremophiles.</title>
        <authorList>
            <person name="Alam I."/>
            <person name="Antunes A."/>
            <person name="Kamau A.A."/>
            <person name="Ba Alawi W."/>
            <person name="Kalkatawi M."/>
            <person name="Stingl U."/>
            <person name="Bajic V.B."/>
        </authorList>
    </citation>
    <scope>NUCLEOTIDE SEQUENCE [LARGE SCALE GENOMIC DNA]</scope>
    <source>
        <strain evidence="7 8">SSD-17B</strain>
    </source>
</reference>
<protein>
    <recommendedName>
        <fullName evidence="5">Transport permease protein</fullName>
    </recommendedName>
</protein>
<reference evidence="7 8" key="1">
    <citation type="journal article" date="2011" name="J. Bacteriol.">
        <title>Genome sequence of Haloplasma contractile, an unusual contractile bacterium from a deep-sea anoxic brine lake.</title>
        <authorList>
            <person name="Antunes A."/>
            <person name="Alam I."/>
            <person name="El Dorry H."/>
            <person name="Siam R."/>
            <person name="Robertson A."/>
            <person name="Bajic V.B."/>
            <person name="Stingl U."/>
        </authorList>
    </citation>
    <scope>NUCLEOTIDE SEQUENCE [LARGE SCALE GENOMIC DNA]</scope>
    <source>
        <strain evidence="7 8">SSD-17B</strain>
    </source>
</reference>
<accession>F7Q0P1</accession>
<feature type="transmembrane region" description="Helical" evidence="5">
    <location>
        <begin position="21"/>
        <end position="43"/>
    </location>
</feature>
<organism evidence="7 8">
    <name type="scientific">Haloplasma contractile SSD-17B</name>
    <dbReference type="NCBI Taxonomy" id="1033810"/>
    <lineage>
        <taxon>Bacteria</taxon>
        <taxon>Bacillati</taxon>
        <taxon>Mycoplasmatota</taxon>
        <taxon>Mollicutes</taxon>
        <taxon>Haloplasmatales</taxon>
        <taxon>Haloplasmataceae</taxon>
        <taxon>Haloplasma</taxon>
    </lineage>
</organism>
<keyword evidence="2 5" id="KW-0812">Transmembrane</keyword>
<comment type="subcellular location">
    <subcellularLocation>
        <location evidence="5">Cell membrane</location>
        <topology evidence="5">Multi-pass membrane protein</topology>
    </subcellularLocation>
    <subcellularLocation>
        <location evidence="1">Membrane</location>
        <topology evidence="1">Multi-pass membrane protein</topology>
    </subcellularLocation>
</comment>
<dbReference type="AlphaFoldDB" id="F7Q0P1"/>
<dbReference type="PRINTS" id="PR00164">
    <property type="entry name" value="ABC2TRNSPORT"/>
</dbReference>
<dbReference type="eggNOG" id="COG0842">
    <property type="taxonomic scope" value="Bacteria"/>
</dbReference>
<dbReference type="PIRSF" id="PIRSF006648">
    <property type="entry name" value="DrrB"/>
    <property type="match status" value="1"/>
</dbReference>
<comment type="caution">
    <text evidence="7">The sequence shown here is derived from an EMBL/GenBank/DDBJ whole genome shotgun (WGS) entry which is preliminary data.</text>
</comment>
<feature type="transmembrane region" description="Helical" evidence="5">
    <location>
        <begin position="105"/>
        <end position="130"/>
    </location>
</feature>
<dbReference type="InterPro" id="IPR013525">
    <property type="entry name" value="ABC2_TM"/>
</dbReference>
<dbReference type="InterPro" id="IPR047817">
    <property type="entry name" value="ABC2_TM_bact-type"/>
</dbReference>
<evidence type="ECO:0000313" key="8">
    <source>
        <dbReference type="Proteomes" id="UP000005707"/>
    </source>
</evidence>
<name>F7Q0P1_9MOLU</name>
<evidence type="ECO:0000256" key="4">
    <source>
        <dbReference type="ARBA" id="ARBA00023136"/>
    </source>
</evidence>